<name>A0A8H6KIK8_9PEZI</name>
<proteinExistence type="predicted"/>
<keyword evidence="3" id="KW-1185">Reference proteome</keyword>
<comment type="caution">
    <text evidence="2">The sequence shown here is derived from an EMBL/GenBank/DDBJ whole genome shotgun (WGS) entry which is preliminary data.</text>
</comment>
<feature type="signal peptide" evidence="1">
    <location>
        <begin position="1"/>
        <end position="40"/>
    </location>
</feature>
<dbReference type="EMBL" id="WIGM01000244">
    <property type="protein sequence ID" value="KAF6832147.1"/>
    <property type="molecule type" value="Genomic_DNA"/>
</dbReference>
<reference evidence="2" key="1">
    <citation type="journal article" date="2020" name="Phytopathology">
        <title>Genome Sequence Resources of Colletotrichum truncatum, C. plurivorum, C. musicola, and C. sojae: Four Species Pathogenic to Soybean (Glycine max).</title>
        <authorList>
            <person name="Rogerio F."/>
            <person name="Boufleur T.R."/>
            <person name="Ciampi-Guillardi M."/>
            <person name="Sukno S.A."/>
            <person name="Thon M.R."/>
            <person name="Massola Junior N.S."/>
            <person name="Baroncelli R."/>
        </authorList>
    </citation>
    <scope>NUCLEOTIDE SEQUENCE</scope>
    <source>
        <strain evidence="2">LFN0074</strain>
    </source>
</reference>
<evidence type="ECO:0000313" key="2">
    <source>
        <dbReference type="EMBL" id="KAF6832147.1"/>
    </source>
</evidence>
<feature type="chain" id="PRO_5034239012" evidence="1">
    <location>
        <begin position="41"/>
        <end position="79"/>
    </location>
</feature>
<dbReference type="Proteomes" id="UP000639643">
    <property type="component" value="Unassembled WGS sequence"/>
</dbReference>
<sequence>MNVFTEEPLQAPQHSRDPKKPTIMQFTKIIIVALAAVVSATPVPNGEGVEIESRQERCTACTNGGRVCCSLTACYTYSC</sequence>
<accession>A0A8H6KIK8</accession>
<gene>
    <name evidence="2" type="ORF">CMUS01_07046</name>
</gene>
<evidence type="ECO:0000313" key="3">
    <source>
        <dbReference type="Proteomes" id="UP000639643"/>
    </source>
</evidence>
<protein>
    <submittedName>
        <fullName evidence="2">Uncharacterized protein</fullName>
    </submittedName>
</protein>
<evidence type="ECO:0000256" key="1">
    <source>
        <dbReference type="SAM" id="SignalP"/>
    </source>
</evidence>
<dbReference type="AlphaFoldDB" id="A0A8H6KIK8"/>
<keyword evidence="1" id="KW-0732">Signal</keyword>
<organism evidence="2 3">
    <name type="scientific">Colletotrichum musicola</name>
    <dbReference type="NCBI Taxonomy" id="2175873"/>
    <lineage>
        <taxon>Eukaryota</taxon>
        <taxon>Fungi</taxon>
        <taxon>Dikarya</taxon>
        <taxon>Ascomycota</taxon>
        <taxon>Pezizomycotina</taxon>
        <taxon>Sordariomycetes</taxon>
        <taxon>Hypocreomycetidae</taxon>
        <taxon>Glomerellales</taxon>
        <taxon>Glomerellaceae</taxon>
        <taxon>Colletotrichum</taxon>
        <taxon>Colletotrichum orchidearum species complex</taxon>
    </lineage>
</organism>